<proteinExistence type="predicted"/>
<evidence type="ECO:0000313" key="1">
    <source>
        <dbReference type="EMBL" id="MDP2540245.1"/>
    </source>
</evidence>
<accession>A0A2G1BW07</accession>
<name>A0A2G1BW07_9FLAO</name>
<evidence type="ECO:0000313" key="4">
    <source>
        <dbReference type="Proteomes" id="UP001242342"/>
    </source>
</evidence>
<keyword evidence="4" id="KW-1185">Reference proteome</keyword>
<organism evidence="2 3">
    <name type="scientific">Tenacibaculum discolor</name>
    <dbReference type="NCBI Taxonomy" id="361581"/>
    <lineage>
        <taxon>Bacteria</taxon>
        <taxon>Pseudomonadati</taxon>
        <taxon>Bacteroidota</taxon>
        <taxon>Flavobacteriia</taxon>
        <taxon>Flavobacteriales</taxon>
        <taxon>Flavobacteriaceae</taxon>
        <taxon>Tenacibaculum</taxon>
    </lineage>
</organism>
<dbReference type="Proteomes" id="UP001242342">
    <property type="component" value="Unassembled WGS sequence"/>
</dbReference>
<reference evidence="1 4" key="3">
    <citation type="submission" date="2023-07" db="EMBL/GenBank/DDBJ databases">
        <title>Genome content predicts the carbon catabolic preferences of heterotrophic bacteria.</title>
        <authorList>
            <person name="Gralka M."/>
        </authorList>
    </citation>
    <scope>NUCLEOTIDE SEQUENCE [LARGE SCALE GENOMIC DNA]</scope>
    <source>
        <strain evidence="1 4">4G03</strain>
    </source>
</reference>
<reference evidence="2" key="2">
    <citation type="submission" date="2017-10" db="EMBL/GenBank/DDBJ databases">
        <authorList>
            <person name="Enke T.N."/>
            <person name="Cordero O.X."/>
        </authorList>
    </citation>
    <scope>NUCLEOTIDE SEQUENCE</scope>
    <source>
        <strain evidence="2">4G03</strain>
    </source>
</reference>
<evidence type="ECO:0000313" key="3">
    <source>
        <dbReference type="Proteomes" id="UP000222163"/>
    </source>
</evidence>
<reference evidence="2 3" key="1">
    <citation type="journal article" date="2016" name="Nat. Commun.">
        <title>Microbial interactions lead to rapid micro-scale successions on model marine particles.</title>
        <authorList>
            <person name="Datta M.S."/>
            <person name="Sliwerska E."/>
            <person name="Gore J."/>
            <person name="Polz M.F."/>
            <person name="Cordero O.X."/>
        </authorList>
    </citation>
    <scope>NUCLEOTIDE SEQUENCE [LARGE SCALE GENOMIC DNA]</scope>
    <source>
        <strain evidence="2 3">4G03</strain>
    </source>
</reference>
<dbReference type="RefSeq" id="WP_099215092.1">
    <property type="nucleotide sequence ID" value="NZ_JAUYVU010000001.1"/>
</dbReference>
<dbReference type="Proteomes" id="UP000222163">
    <property type="component" value="Unassembled WGS sequence"/>
</dbReference>
<evidence type="ECO:0000313" key="2">
    <source>
        <dbReference type="EMBL" id="PHN98188.1"/>
    </source>
</evidence>
<evidence type="ECO:0008006" key="5">
    <source>
        <dbReference type="Google" id="ProtNLM"/>
    </source>
</evidence>
<sequence length="131" mass="15397">MKKDIEIPKVTGVEIAVVLETNEIDNKEDWNVYILNKKDVDLEMVVIVSQGFSDTKTTSVFRRKIDKLPANSYQKFELMQPELFDLDNRFQVTFFENNRLHDKTFIFQAETIQEGFLRDIEFLGKRGIVCK</sequence>
<dbReference type="EMBL" id="JAUYVU010000001">
    <property type="protein sequence ID" value="MDP2540245.1"/>
    <property type="molecule type" value="Genomic_DNA"/>
</dbReference>
<dbReference type="EMBL" id="PDUU01000004">
    <property type="protein sequence ID" value="PHN98188.1"/>
    <property type="molecule type" value="Genomic_DNA"/>
</dbReference>
<protein>
    <recommendedName>
        <fullName evidence="5">Phenylalanyl-tRNA synthetase subunit alpha</fullName>
    </recommendedName>
</protein>
<dbReference type="AlphaFoldDB" id="A0A2G1BW07"/>
<gene>
    <name evidence="2" type="ORF">CSC81_07235</name>
    <name evidence="1" type="ORF">Q8W23_02030</name>
</gene>
<comment type="caution">
    <text evidence="2">The sequence shown here is derived from an EMBL/GenBank/DDBJ whole genome shotgun (WGS) entry which is preliminary data.</text>
</comment>